<accession>A0A9I9ED41</accession>
<evidence type="ECO:0000313" key="1">
    <source>
        <dbReference type="EnsemblPlants" id="MELO3C031874.2.1"/>
    </source>
</evidence>
<reference evidence="1" key="1">
    <citation type="submission" date="2023-03" db="UniProtKB">
        <authorList>
            <consortium name="EnsemblPlants"/>
        </authorList>
    </citation>
    <scope>IDENTIFICATION</scope>
</reference>
<dbReference type="EnsemblPlants" id="MELO3C031874.2.1">
    <property type="protein sequence ID" value="MELO3C031874.2.1"/>
    <property type="gene ID" value="MELO3C031874.2"/>
</dbReference>
<proteinExistence type="predicted"/>
<dbReference type="Gramene" id="MELO3C031874.2.1">
    <property type="protein sequence ID" value="MELO3C031874.2.1"/>
    <property type="gene ID" value="MELO3C031874.2"/>
</dbReference>
<sequence>MRDINYFSLHPFPLFTLIYPYLTLQQFHSFSSNLNRLAHFLLQSCPFTLFTHNYVKLTNYVKHISISLHLV</sequence>
<name>A0A9I9ED41_CUCME</name>
<protein>
    <submittedName>
        <fullName evidence="1">Uncharacterized protein</fullName>
    </submittedName>
</protein>
<dbReference type="AlphaFoldDB" id="A0A9I9ED41"/>
<organism evidence="1">
    <name type="scientific">Cucumis melo</name>
    <name type="common">Muskmelon</name>
    <dbReference type="NCBI Taxonomy" id="3656"/>
    <lineage>
        <taxon>Eukaryota</taxon>
        <taxon>Viridiplantae</taxon>
        <taxon>Streptophyta</taxon>
        <taxon>Embryophyta</taxon>
        <taxon>Tracheophyta</taxon>
        <taxon>Spermatophyta</taxon>
        <taxon>Magnoliopsida</taxon>
        <taxon>eudicotyledons</taxon>
        <taxon>Gunneridae</taxon>
        <taxon>Pentapetalae</taxon>
        <taxon>rosids</taxon>
        <taxon>fabids</taxon>
        <taxon>Cucurbitales</taxon>
        <taxon>Cucurbitaceae</taxon>
        <taxon>Benincaseae</taxon>
        <taxon>Cucumis</taxon>
    </lineage>
</organism>